<evidence type="ECO:0000313" key="5">
    <source>
        <dbReference type="EMBL" id="KAA1395173.1"/>
    </source>
</evidence>
<organism evidence="5 6">
    <name type="scientific">Aeromicrobium ginsengisoli</name>
    <dbReference type="NCBI Taxonomy" id="363867"/>
    <lineage>
        <taxon>Bacteria</taxon>
        <taxon>Bacillati</taxon>
        <taxon>Actinomycetota</taxon>
        <taxon>Actinomycetes</taxon>
        <taxon>Propionibacteriales</taxon>
        <taxon>Nocardioidaceae</taxon>
        <taxon>Aeromicrobium</taxon>
    </lineage>
</organism>
<dbReference type="SUPFAM" id="SSF56219">
    <property type="entry name" value="DNase I-like"/>
    <property type="match status" value="1"/>
</dbReference>
<evidence type="ECO:0000256" key="2">
    <source>
        <dbReference type="ARBA" id="ARBA00023326"/>
    </source>
</evidence>
<feature type="chain" id="PRO_5024369676" description="Endonuclease/exonuclease/phosphatase domain-containing protein" evidence="3">
    <location>
        <begin position="25"/>
        <end position="404"/>
    </location>
</feature>
<reference evidence="5" key="1">
    <citation type="submission" date="2019-09" db="EMBL/GenBank/DDBJ databases">
        <authorList>
            <person name="Li J."/>
        </authorList>
    </citation>
    <scope>NUCLEOTIDE SEQUENCE [LARGE SCALE GENOMIC DNA]</scope>
    <source>
        <strain evidence="5">JCM 14732</strain>
    </source>
</reference>
<feature type="domain" description="Endonuclease/exonuclease/phosphatase" evidence="4">
    <location>
        <begin position="135"/>
        <end position="393"/>
    </location>
</feature>
<dbReference type="OrthoDB" id="4013874at2"/>
<dbReference type="SUPFAM" id="SSF49265">
    <property type="entry name" value="Fibronectin type III"/>
    <property type="match status" value="1"/>
</dbReference>
<dbReference type="Gene3D" id="2.60.40.10">
    <property type="entry name" value="Immunoglobulins"/>
    <property type="match status" value="1"/>
</dbReference>
<accession>A0A5M4F9U4</accession>
<dbReference type="InterPro" id="IPR036691">
    <property type="entry name" value="Endo/exonu/phosph_ase_sf"/>
</dbReference>
<keyword evidence="1" id="KW-0378">Hydrolase</keyword>
<dbReference type="RefSeq" id="WP_149689841.1">
    <property type="nucleotide sequence ID" value="NZ_SDPQ02000003.1"/>
</dbReference>
<sequence length="404" mass="44654">MRSALGGLAAVLLLTILAAPPATASTTPAQVGLVSFTAASYSRSSGTAGLRVDWPAARYARSYQVYLSRSYSMSNARRYSVTGRSKTFTGLVRGVPYFVQVRAVNGNAVGARSKRVGHATILRMEPGNGPTYRVMTYNVCSQKCAGWDTRQPAALARITAYSPDVIAAQEAIFLNVPAEMGYTEAIEKSSKRLLYKTSRFDLAAPTTPIPPKPATSPAGCDRTWPQSTKGYVYLGYHGQGCRYAVWAVLVDKQTGDPTVFVDVHTVSGDSEARAVLRTAEITTLTQHMKEINPGNLPVVYAGDFNSHKNRTNDDLRIVFHHQGYYDAYDLAMRLRRQHHNSYNDFQVVPRISYKWGDHVDHVWIRPDEGRVLSWDNGALISGNRMVRPIPSDHSPIITDVRLNR</sequence>
<dbReference type="InterPro" id="IPR036116">
    <property type="entry name" value="FN3_sf"/>
</dbReference>
<comment type="caution">
    <text evidence="5">The sequence shown here is derived from an EMBL/GenBank/DDBJ whole genome shotgun (WGS) entry which is preliminary data.</text>
</comment>
<dbReference type="InterPro" id="IPR013783">
    <property type="entry name" value="Ig-like_fold"/>
</dbReference>
<name>A0A5M4F9U4_9ACTN</name>
<gene>
    <name evidence="5" type="ORF">ESP70_013435</name>
</gene>
<feature type="signal peptide" evidence="3">
    <location>
        <begin position="1"/>
        <end position="24"/>
    </location>
</feature>
<keyword evidence="6" id="KW-1185">Reference proteome</keyword>
<dbReference type="Gene3D" id="3.60.10.10">
    <property type="entry name" value="Endonuclease/exonuclease/phosphatase"/>
    <property type="match status" value="1"/>
</dbReference>
<keyword evidence="2" id="KW-0624">Polysaccharide degradation</keyword>
<dbReference type="GO" id="GO:0000272">
    <property type="term" value="P:polysaccharide catabolic process"/>
    <property type="evidence" value="ECO:0007669"/>
    <property type="project" value="UniProtKB-KW"/>
</dbReference>
<keyword evidence="1" id="KW-0326">Glycosidase</keyword>
<dbReference type="AlphaFoldDB" id="A0A5M4F9U4"/>
<evidence type="ECO:0000256" key="1">
    <source>
        <dbReference type="ARBA" id="ARBA00023295"/>
    </source>
</evidence>
<evidence type="ECO:0000259" key="4">
    <source>
        <dbReference type="Pfam" id="PF03372"/>
    </source>
</evidence>
<dbReference type="CDD" id="cd00063">
    <property type="entry name" value="FN3"/>
    <property type="match status" value="1"/>
</dbReference>
<proteinExistence type="predicted"/>
<protein>
    <recommendedName>
        <fullName evidence="4">Endonuclease/exonuclease/phosphatase domain-containing protein</fullName>
    </recommendedName>
</protein>
<keyword evidence="2" id="KW-0119">Carbohydrate metabolism</keyword>
<dbReference type="InterPro" id="IPR003961">
    <property type="entry name" value="FN3_dom"/>
</dbReference>
<dbReference type="EMBL" id="SDPQ02000003">
    <property type="protein sequence ID" value="KAA1395173.1"/>
    <property type="molecule type" value="Genomic_DNA"/>
</dbReference>
<dbReference type="Proteomes" id="UP000380867">
    <property type="component" value="Unassembled WGS sequence"/>
</dbReference>
<dbReference type="InterPro" id="IPR005135">
    <property type="entry name" value="Endo/exonuclease/phosphatase"/>
</dbReference>
<evidence type="ECO:0000256" key="3">
    <source>
        <dbReference type="SAM" id="SignalP"/>
    </source>
</evidence>
<evidence type="ECO:0000313" key="6">
    <source>
        <dbReference type="Proteomes" id="UP000380867"/>
    </source>
</evidence>
<dbReference type="GO" id="GO:0016798">
    <property type="term" value="F:hydrolase activity, acting on glycosyl bonds"/>
    <property type="evidence" value="ECO:0007669"/>
    <property type="project" value="UniProtKB-KW"/>
</dbReference>
<keyword evidence="3" id="KW-0732">Signal</keyword>
<dbReference type="Pfam" id="PF03372">
    <property type="entry name" value="Exo_endo_phos"/>
    <property type="match status" value="1"/>
</dbReference>